<keyword evidence="1" id="KW-0677">Repeat</keyword>
<feature type="repeat" description="ANK" evidence="3">
    <location>
        <begin position="546"/>
        <end position="578"/>
    </location>
</feature>
<accession>A0A7X6BHZ7</accession>
<evidence type="ECO:0000313" key="5">
    <source>
        <dbReference type="EMBL" id="WOF10861.1"/>
    </source>
</evidence>
<evidence type="ECO:0000313" key="7">
    <source>
        <dbReference type="Proteomes" id="UP001302374"/>
    </source>
</evidence>
<keyword evidence="2 3" id="KW-0040">ANK repeat</keyword>
<proteinExistence type="predicted"/>
<dbReference type="SUPFAM" id="SSF48403">
    <property type="entry name" value="Ankyrin repeat"/>
    <property type="match status" value="2"/>
</dbReference>
<dbReference type="Pfam" id="PF00023">
    <property type="entry name" value="Ank"/>
    <property type="match status" value="2"/>
</dbReference>
<organism evidence="4 6">
    <name type="scientific">Butyricimonas paravirosa</name>
    <dbReference type="NCBI Taxonomy" id="1472417"/>
    <lineage>
        <taxon>Bacteria</taxon>
        <taxon>Pseudomonadati</taxon>
        <taxon>Bacteroidota</taxon>
        <taxon>Bacteroidia</taxon>
        <taxon>Bacteroidales</taxon>
        <taxon>Odoribacteraceae</taxon>
        <taxon>Butyricimonas</taxon>
    </lineage>
</organism>
<feature type="repeat" description="ANK" evidence="3">
    <location>
        <begin position="513"/>
        <end position="545"/>
    </location>
</feature>
<dbReference type="PANTHER" id="PTHR24188">
    <property type="entry name" value="ANKYRIN REPEAT PROTEIN"/>
    <property type="match status" value="1"/>
</dbReference>
<feature type="repeat" description="ANK" evidence="3">
    <location>
        <begin position="447"/>
        <end position="479"/>
    </location>
</feature>
<feature type="repeat" description="ANK" evidence="3">
    <location>
        <begin position="612"/>
        <end position="644"/>
    </location>
</feature>
<dbReference type="InterPro" id="IPR036770">
    <property type="entry name" value="Ankyrin_rpt-contain_sf"/>
</dbReference>
<dbReference type="PROSITE" id="PS50297">
    <property type="entry name" value="ANK_REP_REGION"/>
    <property type="match status" value="10"/>
</dbReference>
<dbReference type="SMART" id="SM00248">
    <property type="entry name" value="ANK"/>
    <property type="match status" value="14"/>
</dbReference>
<evidence type="ECO:0000256" key="1">
    <source>
        <dbReference type="ARBA" id="ARBA00022737"/>
    </source>
</evidence>
<dbReference type="PROSITE" id="PS50088">
    <property type="entry name" value="ANK_REPEAT"/>
    <property type="match status" value="11"/>
</dbReference>
<evidence type="ECO:0000313" key="4">
    <source>
        <dbReference type="EMBL" id="NJC17370.1"/>
    </source>
</evidence>
<reference evidence="5 7" key="1">
    <citation type="submission" date="2019-09" db="EMBL/GenBank/DDBJ databases">
        <title>Butyricimonas paravirosa DSM 105722 (=214-4 = JCM 18677 = CCUG 65563).</title>
        <authorList>
            <person name="Le Roy T."/>
            <person name="Cani P.D."/>
        </authorList>
    </citation>
    <scope>NUCLEOTIDE SEQUENCE [LARGE SCALE GENOMIC DNA]</scope>
    <source>
        <strain evidence="5 7">DSM 105722</strain>
    </source>
</reference>
<dbReference type="Gene3D" id="1.25.40.20">
    <property type="entry name" value="Ankyrin repeat-containing domain"/>
    <property type="match status" value="2"/>
</dbReference>
<sequence length="710" mass="79809">MKMEQSEFESMRVAIGRRDTGAIRQLLETGFDLTDTPVTSGGREQPYYYIGQLLQSYLFYNRYDDLMELLPLFLERVEPLNGLDLESFGRINADEYTERIIRLLVSHVGEINEQDRSGYSILHERLKSYRNTYIGLFDRNKVFPPEENEPDIMLDVLLERDDLDVNLMTYDDLPPLYFGCKHTTGRIVRKLLEKGADVRTFCGKGNNSLLHIACDGEKVEIVSLLIDFGVDVNVANTDSETPLHLACKKQNIELIRCLLEKGADVTERDKYGNTPLHILVKETTPQTIECIDLLLEKGADINALNNGMCTPFFVCAQATDRQFRNRNALLLKHLLTRGAYADTQDFRQNNPLYYAVQDDDLERVSLLLKAGVDPNCRNEQNVSPYKLALQKNRRAIISLIEKSQITITATPDDLDAAFMKACIAGQRGVAEMLFKSGNIDITYVDDHGRTPLHYIAKAGMVALAGFVLDKGLDINYMDKDEQTALHIAAAFRQKEMVRLLLSRGADGNIRDNEGLQPIHYVARSGQFDVLGLMWKLGYDLETPTDYGDTPLHIAAYRRAKENVRLLLSIGVQPDPQNNAGVTPLQHAVVGNQKEIVKMLVENGADVHRADVDGDTPIHWAANHGYKDMVQLLLELGADINALNDAHQTALHIAAIRKNKDLFKYLLESGADFEIKTAKGNSCIDLATTTGQKELIELIGIIQRRREALAD</sequence>
<dbReference type="RefSeq" id="WP_118302449.1">
    <property type="nucleotide sequence ID" value="NZ_BMPA01000003.1"/>
</dbReference>
<keyword evidence="7" id="KW-1185">Reference proteome</keyword>
<feature type="repeat" description="ANK" evidence="3">
    <location>
        <begin position="579"/>
        <end position="611"/>
    </location>
</feature>
<evidence type="ECO:0000256" key="2">
    <source>
        <dbReference type="ARBA" id="ARBA00023043"/>
    </source>
</evidence>
<dbReference type="PRINTS" id="PR01415">
    <property type="entry name" value="ANKYRIN"/>
</dbReference>
<feature type="repeat" description="ANK" evidence="3">
    <location>
        <begin position="238"/>
        <end position="270"/>
    </location>
</feature>
<evidence type="ECO:0000313" key="6">
    <source>
        <dbReference type="Proteomes" id="UP000576368"/>
    </source>
</evidence>
<reference evidence="4 6" key="2">
    <citation type="submission" date="2020-03" db="EMBL/GenBank/DDBJ databases">
        <title>Genomic Encyclopedia of Type Strains, Phase IV (KMG-IV): sequencing the most valuable type-strain genomes for metagenomic binning, comparative biology and taxonomic classification.</title>
        <authorList>
            <person name="Goeker M."/>
        </authorList>
    </citation>
    <scope>NUCLEOTIDE SEQUENCE [LARGE SCALE GENOMIC DNA]</scope>
    <source>
        <strain evidence="4 6">DSM 105722</strain>
    </source>
</reference>
<dbReference type="Pfam" id="PF12796">
    <property type="entry name" value="Ank_2"/>
    <property type="match status" value="3"/>
</dbReference>
<dbReference type="EMBL" id="CP043839">
    <property type="protein sequence ID" value="WOF10861.1"/>
    <property type="molecule type" value="Genomic_DNA"/>
</dbReference>
<name>A0A7X6BHZ7_9BACT</name>
<dbReference type="PANTHER" id="PTHR24188:SF29">
    <property type="entry name" value="GH09064P"/>
    <property type="match status" value="1"/>
</dbReference>
<feature type="repeat" description="ANK" evidence="3">
    <location>
        <begin position="480"/>
        <end position="512"/>
    </location>
</feature>
<dbReference type="InterPro" id="IPR002110">
    <property type="entry name" value="Ankyrin_rpt"/>
</dbReference>
<feature type="repeat" description="ANK" evidence="3">
    <location>
        <begin position="347"/>
        <end position="379"/>
    </location>
</feature>
<gene>
    <name evidence="5" type="ORF">F1644_00595</name>
    <name evidence="4" type="ORF">GGR15_000981</name>
</gene>
<feature type="repeat" description="ANK" evidence="3">
    <location>
        <begin position="645"/>
        <end position="677"/>
    </location>
</feature>
<evidence type="ECO:0000256" key="3">
    <source>
        <dbReference type="PROSITE-ProRule" id="PRU00023"/>
    </source>
</evidence>
<dbReference type="AlphaFoldDB" id="A0A7X6BHZ7"/>
<feature type="repeat" description="ANK" evidence="3">
    <location>
        <begin position="205"/>
        <end position="237"/>
    </location>
</feature>
<dbReference type="EMBL" id="JAATLI010000003">
    <property type="protein sequence ID" value="NJC17370.1"/>
    <property type="molecule type" value="Genomic_DNA"/>
</dbReference>
<dbReference type="Proteomes" id="UP000576368">
    <property type="component" value="Unassembled WGS sequence"/>
</dbReference>
<protein>
    <submittedName>
        <fullName evidence="4">Ankyrin repeat protein</fullName>
    </submittedName>
</protein>
<dbReference type="Proteomes" id="UP001302374">
    <property type="component" value="Chromosome"/>
</dbReference>
<feature type="repeat" description="ANK" evidence="3">
    <location>
        <begin position="271"/>
        <end position="306"/>
    </location>
</feature>
<dbReference type="GeneID" id="86889757"/>